<dbReference type="EMBL" id="JAGRPV010000001">
    <property type="protein sequence ID" value="MDI4646352.1"/>
    <property type="molecule type" value="Genomic_DNA"/>
</dbReference>
<dbReference type="RefSeq" id="WP_282909215.1">
    <property type="nucleotide sequence ID" value="NZ_JAGRPV010000001.1"/>
</dbReference>
<sequence length="60" mass="6867">MPFLDKVKSRVIVLTDISSVRGGFKEPDDAQSLVRFLMYANEFDIEGSIATYTDHWNDVQ</sequence>
<evidence type="ECO:0000259" key="1">
    <source>
        <dbReference type="Pfam" id="PF07632"/>
    </source>
</evidence>
<evidence type="ECO:0000313" key="2">
    <source>
        <dbReference type="EMBL" id="MDI4646352.1"/>
    </source>
</evidence>
<organism evidence="2 3">
    <name type="scientific">Cohnella hashimotonis</name>
    <dbReference type="NCBI Taxonomy" id="2826895"/>
    <lineage>
        <taxon>Bacteria</taxon>
        <taxon>Bacillati</taxon>
        <taxon>Bacillota</taxon>
        <taxon>Bacilli</taxon>
        <taxon>Bacillales</taxon>
        <taxon>Paenibacillaceae</taxon>
        <taxon>Cohnella</taxon>
    </lineage>
</organism>
<dbReference type="Pfam" id="PF07632">
    <property type="entry name" value="Sde182_NH-like"/>
    <property type="match status" value="1"/>
</dbReference>
<accession>A0ABT6THP6</accession>
<feature type="domain" description="Cellulose-binding Sde182 nucleoside hydrolase-like" evidence="1">
    <location>
        <begin position="10"/>
        <end position="57"/>
    </location>
</feature>
<dbReference type="Proteomes" id="UP001161691">
    <property type="component" value="Unassembled WGS sequence"/>
</dbReference>
<gene>
    <name evidence="2" type="ORF">KB449_15340</name>
</gene>
<reference evidence="2" key="1">
    <citation type="submission" date="2023-04" db="EMBL/GenBank/DDBJ databases">
        <title>Comparative genomic analysis of Cohnella hashimotonis sp. nov., isolated from the International Space Station.</title>
        <authorList>
            <person name="Venkateswaran K."/>
            <person name="Simpson A."/>
        </authorList>
    </citation>
    <scope>NUCLEOTIDE SEQUENCE</scope>
    <source>
        <strain evidence="2">F6_2S_P_1</strain>
    </source>
</reference>
<name>A0ABT6THP6_9BACL</name>
<evidence type="ECO:0000313" key="3">
    <source>
        <dbReference type="Proteomes" id="UP001161691"/>
    </source>
</evidence>
<dbReference type="InterPro" id="IPR011483">
    <property type="entry name" value="Sde182_NH-like"/>
</dbReference>
<dbReference type="Gene3D" id="3.90.245.10">
    <property type="entry name" value="Ribonucleoside hydrolase-like"/>
    <property type="match status" value="1"/>
</dbReference>
<protein>
    <submittedName>
        <fullName evidence="2">DUF1593 domain-containing protein</fullName>
    </submittedName>
</protein>
<keyword evidence="3" id="KW-1185">Reference proteome</keyword>
<dbReference type="InterPro" id="IPR036452">
    <property type="entry name" value="Ribo_hydro-like"/>
</dbReference>
<proteinExistence type="predicted"/>
<comment type="caution">
    <text evidence="2">The sequence shown here is derived from an EMBL/GenBank/DDBJ whole genome shotgun (WGS) entry which is preliminary data.</text>
</comment>